<dbReference type="GO" id="GO:0016740">
    <property type="term" value="F:transferase activity"/>
    <property type="evidence" value="ECO:0007669"/>
    <property type="project" value="UniProtKB-KW"/>
</dbReference>
<dbReference type="InterPro" id="IPR003362">
    <property type="entry name" value="Bact_transf"/>
</dbReference>
<keyword evidence="3" id="KW-0808">Transferase</keyword>
<feature type="domain" description="Bacterial sugar transferase" evidence="2">
    <location>
        <begin position="1"/>
        <end position="127"/>
    </location>
</feature>
<dbReference type="PANTHER" id="PTHR30576:SF0">
    <property type="entry name" value="UNDECAPRENYL-PHOSPHATE N-ACETYLGALACTOSAMINYL 1-PHOSPHATE TRANSFERASE-RELATED"/>
    <property type="match status" value="1"/>
</dbReference>
<evidence type="ECO:0000259" key="2">
    <source>
        <dbReference type="Pfam" id="PF02397"/>
    </source>
</evidence>
<gene>
    <name evidence="3" type="ORF">GMD18_03820</name>
</gene>
<dbReference type="EMBL" id="WNBW01000001">
    <property type="protein sequence ID" value="MTU03532.1"/>
    <property type="molecule type" value="Genomic_DNA"/>
</dbReference>
<evidence type="ECO:0000256" key="1">
    <source>
        <dbReference type="ARBA" id="ARBA00006464"/>
    </source>
</evidence>
<dbReference type="Pfam" id="PF02397">
    <property type="entry name" value="Bac_transf"/>
    <property type="match status" value="1"/>
</dbReference>
<name>A0ABW9S185_9FIRM</name>
<proteinExistence type="inferred from homology"/>
<dbReference type="Proteomes" id="UP000443070">
    <property type="component" value="Unassembled WGS sequence"/>
</dbReference>
<comment type="similarity">
    <text evidence="1">Belongs to the bacterial sugar transferase family.</text>
</comment>
<comment type="caution">
    <text evidence="3">The sequence shown here is derived from an EMBL/GenBank/DDBJ whole genome shotgun (WGS) entry which is preliminary data.</text>
</comment>
<dbReference type="PANTHER" id="PTHR30576">
    <property type="entry name" value="COLANIC BIOSYNTHESIS UDP-GLUCOSE LIPID CARRIER TRANSFERASE"/>
    <property type="match status" value="1"/>
</dbReference>
<protein>
    <submittedName>
        <fullName evidence="3">Sugar transferase</fullName>
    </submittedName>
</protein>
<evidence type="ECO:0000313" key="4">
    <source>
        <dbReference type="Proteomes" id="UP000443070"/>
    </source>
</evidence>
<sequence>RSMKQDAEAKCGPVLASEGDPRITKFGRFMRATRLDELPQLFNVLKGEMSIVGPRPERPFFVKQFIAQKPEYDYRHNVKPGITGLAQIAGKYNTSAYDKLIYDLLYIQDVSVKTDLMIMLQTFKVLLTKSSTEGVQGK</sequence>
<dbReference type="RefSeq" id="WP_173020303.1">
    <property type="nucleotide sequence ID" value="NZ_WNBG01000001.1"/>
</dbReference>
<accession>A0ABW9S185</accession>
<feature type="non-terminal residue" evidence="3">
    <location>
        <position position="1"/>
    </location>
</feature>
<keyword evidence="4" id="KW-1185">Reference proteome</keyword>
<organism evidence="3 4">
    <name type="scientific">Phascolarctobacterium faecium</name>
    <dbReference type="NCBI Taxonomy" id="33025"/>
    <lineage>
        <taxon>Bacteria</taxon>
        <taxon>Bacillati</taxon>
        <taxon>Bacillota</taxon>
        <taxon>Negativicutes</taxon>
        <taxon>Acidaminococcales</taxon>
        <taxon>Acidaminococcaceae</taxon>
        <taxon>Phascolarctobacterium</taxon>
    </lineage>
</organism>
<reference evidence="3 4" key="1">
    <citation type="journal article" date="2019" name="Nat. Med.">
        <title>A library of human gut bacterial isolates paired with longitudinal multiomics data enables mechanistic microbiome research.</title>
        <authorList>
            <person name="Poyet M."/>
            <person name="Groussin M."/>
            <person name="Gibbons S.M."/>
            <person name="Avila-Pacheco J."/>
            <person name="Jiang X."/>
            <person name="Kearney S.M."/>
            <person name="Perrotta A.R."/>
            <person name="Berdy B."/>
            <person name="Zhao S."/>
            <person name="Lieberman T.D."/>
            <person name="Swanson P.K."/>
            <person name="Smith M."/>
            <person name="Roesemann S."/>
            <person name="Alexander J.E."/>
            <person name="Rich S.A."/>
            <person name="Livny J."/>
            <person name="Vlamakis H."/>
            <person name="Clish C."/>
            <person name="Bullock K."/>
            <person name="Deik A."/>
            <person name="Scott J."/>
            <person name="Pierce K.A."/>
            <person name="Xavier R.J."/>
            <person name="Alm E.J."/>
        </authorList>
    </citation>
    <scope>NUCLEOTIDE SEQUENCE [LARGE SCALE GENOMIC DNA]</scope>
    <source>
        <strain evidence="3 4">BIOML-A3</strain>
    </source>
</reference>
<evidence type="ECO:0000313" key="3">
    <source>
        <dbReference type="EMBL" id="MTU03532.1"/>
    </source>
</evidence>